<dbReference type="GO" id="GO:0005737">
    <property type="term" value="C:cytoplasm"/>
    <property type="evidence" value="ECO:0007669"/>
    <property type="project" value="TreeGrafter"/>
</dbReference>
<sequence>MVRLRITAEICCRLDAPTDLTGSSAVVMASTLVDGGMQHSRHNSKLAKRTAAWKPGLLPFLIPLVLLTLFSLWSYTPSDSPLAWLVTICWALPVPGVLVSVQGFFLIRRRLRKAHLMTPPAPVEQDFLIVLVPTIGRHDTYPALERSVLSYVEHLPEWFPYMRVDVLTEEGCEAAARIDALAANSPLIRVVTVPKAYQTKNGTRFKARANNYAHELRIAEGEALENVWVLHMDDDTGVGPDTSSALAQFINRQRRATPEEVKHMAQGILTYPRENAVSLVTWFADAIRPADDIARFRAFTGLGTPAAGVHGELLVIRASIEAEIGWDFGPKEIVEDARLALTFCRLYPGRSDWFNGRCYGASPANTKDFVKQRERWAWGLVALCFNRKVPLRYRWFLTICVTSWILGPLQHVGTILFVAWFIGDMNTSPVTQSVVILWSLSFAYVIWAYWEGLRLNAIASVNGRRKWWEPLAVLVLLPYFSLIEGLGGIRGLWKFIRREENKFVVIAKPA</sequence>
<gene>
    <name evidence="3" type="ORF">FB563_2070</name>
</gene>
<dbReference type="EMBL" id="VFNX01000001">
    <property type="protein sequence ID" value="TQK97114.1"/>
    <property type="molecule type" value="Genomic_DNA"/>
</dbReference>
<dbReference type="Proteomes" id="UP000318103">
    <property type="component" value="Unassembled WGS sequence"/>
</dbReference>
<keyword evidence="4" id="KW-1185">Reference proteome</keyword>
<reference evidence="3 4" key="1">
    <citation type="submission" date="2019-06" db="EMBL/GenBank/DDBJ databases">
        <title>Sequencing the genomes of 1000 actinobacteria strains.</title>
        <authorList>
            <person name="Klenk H.-P."/>
        </authorList>
    </citation>
    <scope>NUCLEOTIDE SEQUENCE [LARGE SCALE GENOMIC DNA]</scope>
    <source>
        <strain evidence="3 4">DSM 41929</strain>
    </source>
</reference>
<feature type="transmembrane region" description="Helical" evidence="1">
    <location>
        <begin position="57"/>
        <end position="76"/>
    </location>
</feature>
<keyword evidence="3" id="KW-0808">Transferase</keyword>
<dbReference type="PANTHER" id="PTHR16779:SF1">
    <property type="entry name" value="BETA-1,4-MANNOSYLTRANSFERASE EGH"/>
    <property type="match status" value="1"/>
</dbReference>
<evidence type="ECO:0000256" key="1">
    <source>
        <dbReference type="SAM" id="Phobius"/>
    </source>
</evidence>
<feature type="transmembrane region" description="Helical" evidence="1">
    <location>
        <begin position="395"/>
        <end position="423"/>
    </location>
</feature>
<feature type="domain" description="Glycosyltransferase 2-like" evidence="2">
    <location>
        <begin position="228"/>
        <end position="444"/>
    </location>
</feature>
<feature type="transmembrane region" description="Helical" evidence="1">
    <location>
        <begin position="471"/>
        <end position="493"/>
    </location>
</feature>
<protein>
    <submittedName>
        <fullName evidence="3">Cellulose synthase/poly-beta-1,6-N-acetylglucosamine synthase-like glycosyltransferase</fullName>
    </submittedName>
</protein>
<evidence type="ECO:0000313" key="3">
    <source>
        <dbReference type="EMBL" id="TQK97114.1"/>
    </source>
</evidence>
<dbReference type="InterPro" id="IPR001173">
    <property type="entry name" value="Glyco_trans_2-like"/>
</dbReference>
<evidence type="ECO:0000259" key="2">
    <source>
        <dbReference type="Pfam" id="PF13632"/>
    </source>
</evidence>
<dbReference type="AlphaFoldDB" id="A0A542UDG7"/>
<accession>A0A542UDG7</accession>
<keyword evidence="1" id="KW-0472">Membrane</keyword>
<evidence type="ECO:0000313" key="4">
    <source>
        <dbReference type="Proteomes" id="UP000318103"/>
    </source>
</evidence>
<keyword evidence="1" id="KW-0812">Transmembrane</keyword>
<comment type="caution">
    <text evidence="3">The sequence shown here is derived from an EMBL/GenBank/DDBJ whole genome shotgun (WGS) entry which is preliminary data.</text>
</comment>
<dbReference type="SUPFAM" id="SSF53448">
    <property type="entry name" value="Nucleotide-diphospho-sugar transferases"/>
    <property type="match status" value="1"/>
</dbReference>
<organism evidence="3 4">
    <name type="scientific">Streptomyces puniciscabiei</name>
    <dbReference type="NCBI Taxonomy" id="164348"/>
    <lineage>
        <taxon>Bacteria</taxon>
        <taxon>Bacillati</taxon>
        <taxon>Actinomycetota</taxon>
        <taxon>Actinomycetes</taxon>
        <taxon>Kitasatosporales</taxon>
        <taxon>Streptomycetaceae</taxon>
        <taxon>Streptomyces</taxon>
    </lineage>
</organism>
<dbReference type="GO" id="GO:0019187">
    <property type="term" value="F:beta-1,4-mannosyltransferase activity"/>
    <property type="evidence" value="ECO:0007669"/>
    <property type="project" value="InterPro"/>
</dbReference>
<proteinExistence type="predicted"/>
<dbReference type="InterPro" id="IPR027389">
    <property type="entry name" value="B_mannosylTrfase_Bre-3/Egh"/>
</dbReference>
<keyword evidence="1" id="KW-1133">Transmembrane helix</keyword>
<dbReference type="PANTHER" id="PTHR16779">
    <property type="entry name" value="BETA-1,4-MANNOSYLTRANSFERASE EGH"/>
    <property type="match status" value="1"/>
</dbReference>
<dbReference type="Pfam" id="PF13632">
    <property type="entry name" value="Glyco_trans_2_3"/>
    <property type="match status" value="1"/>
</dbReference>
<feature type="transmembrane region" description="Helical" evidence="1">
    <location>
        <begin position="429"/>
        <end position="450"/>
    </location>
</feature>
<name>A0A542UDG7_9ACTN</name>
<feature type="transmembrane region" description="Helical" evidence="1">
    <location>
        <begin position="82"/>
        <end position="107"/>
    </location>
</feature>
<dbReference type="InterPro" id="IPR029044">
    <property type="entry name" value="Nucleotide-diphossugar_trans"/>
</dbReference>